<dbReference type="SMART" id="SM00530">
    <property type="entry name" value="HTH_XRE"/>
    <property type="match status" value="1"/>
</dbReference>
<dbReference type="Proteomes" id="UP000703590">
    <property type="component" value="Unassembled WGS sequence"/>
</dbReference>
<evidence type="ECO:0000259" key="1">
    <source>
        <dbReference type="PROSITE" id="PS50943"/>
    </source>
</evidence>
<dbReference type="EMBL" id="JAFHKK010000009">
    <property type="protein sequence ID" value="MBN2964226.1"/>
    <property type="molecule type" value="Genomic_DNA"/>
</dbReference>
<sequence length="68" mass="7350">MKTSEDFGKLIVSRRTSLGLTQQMAAQLCNINTQTLAKIEKGNALTGLNNALKVAANLGIKIQFTIED</sequence>
<dbReference type="Pfam" id="PF01381">
    <property type="entry name" value="HTH_3"/>
    <property type="match status" value="1"/>
</dbReference>
<dbReference type="RefSeq" id="WP_205458777.1">
    <property type="nucleotide sequence ID" value="NZ_JAFHKK010000009.1"/>
</dbReference>
<reference evidence="2 3" key="1">
    <citation type="submission" date="2021-02" db="EMBL/GenBank/DDBJ databases">
        <title>Sulfurospirillum tamanensis sp. nov.</title>
        <authorList>
            <person name="Frolova A."/>
            <person name="Merkel A."/>
            <person name="Slobodkin A."/>
        </authorList>
    </citation>
    <scope>NUCLEOTIDE SEQUENCE [LARGE SCALE GENOMIC DNA]</scope>
    <source>
        <strain evidence="2 3">T05b</strain>
    </source>
</reference>
<dbReference type="PROSITE" id="PS50943">
    <property type="entry name" value="HTH_CROC1"/>
    <property type="match status" value="1"/>
</dbReference>
<evidence type="ECO:0000313" key="3">
    <source>
        <dbReference type="Proteomes" id="UP000703590"/>
    </source>
</evidence>
<accession>A0ABS2WRC5</accession>
<dbReference type="CDD" id="cd00093">
    <property type="entry name" value="HTH_XRE"/>
    <property type="match status" value="1"/>
</dbReference>
<evidence type="ECO:0000313" key="2">
    <source>
        <dbReference type="EMBL" id="MBN2964226.1"/>
    </source>
</evidence>
<feature type="domain" description="HTH cro/C1-type" evidence="1">
    <location>
        <begin position="11"/>
        <end position="68"/>
    </location>
</feature>
<protein>
    <submittedName>
        <fullName evidence="2">Helix-turn-helix transcriptional regulator</fullName>
    </submittedName>
</protein>
<organism evidence="2 3">
    <name type="scientific">Sulfurospirillum tamanense</name>
    <dbReference type="NCBI Taxonomy" id="2813362"/>
    <lineage>
        <taxon>Bacteria</taxon>
        <taxon>Pseudomonadati</taxon>
        <taxon>Campylobacterota</taxon>
        <taxon>Epsilonproteobacteria</taxon>
        <taxon>Campylobacterales</taxon>
        <taxon>Sulfurospirillaceae</taxon>
        <taxon>Sulfurospirillum</taxon>
    </lineage>
</organism>
<keyword evidence="3" id="KW-1185">Reference proteome</keyword>
<reference evidence="3" key="2">
    <citation type="submission" date="2021-02" db="EMBL/GenBank/DDBJ databases">
        <title>Sulfurospirillum tamanensis sp. nov.</title>
        <authorList>
            <person name="Merkel A.Y."/>
        </authorList>
    </citation>
    <scope>NUCLEOTIDE SEQUENCE [LARGE SCALE GENOMIC DNA]</scope>
    <source>
        <strain evidence="3">T05b</strain>
    </source>
</reference>
<reference evidence="2 3" key="3">
    <citation type="submission" date="2021-02" db="EMBL/GenBank/DDBJ databases">
        <authorList>
            <person name="Merkel A.Y."/>
        </authorList>
    </citation>
    <scope>NUCLEOTIDE SEQUENCE [LARGE SCALE GENOMIC DNA]</scope>
    <source>
        <strain evidence="2 3">T05b</strain>
    </source>
</reference>
<dbReference type="InterPro" id="IPR010982">
    <property type="entry name" value="Lambda_DNA-bd_dom_sf"/>
</dbReference>
<dbReference type="Gene3D" id="1.10.260.40">
    <property type="entry name" value="lambda repressor-like DNA-binding domains"/>
    <property type="match status" value="1"/>
</dbReference>
<comment type="caution">
    <text evidence="2">The sequence shown here is derived from an EMBL/GenBank/DDBJ whole genome shotgun (WGS) entry which is preliminary data.</text>
</comment>
<proteinExistence type="predicted"/>
<name>A0ABS2WRC5_9BACT</name>
<dbReference type="SUPFAM" id="SSF47413">
    <property type="entry name" value="lambda repressor-like DNA-binding domains"/>
    <property type="match status" value="1"/>
</dbReference>
<gene>
    <name evidence="2" type="ORF">JWV37_05500</name>
</gene>
<dbReference type="InterPro" id="IPR001387">
    <property type="entry name" value="Cro/C1-type_HTH"/>
</dbReference>